<reference evidence="5" key="1">
    <citation type="journal article" date="2019" name="Int. J. Syst. Evol. Microbiol.">
        <title>The Global Catalogue of Microorganisms (GCM) 10K type strain sequencing project: providing services to taxonomists for standard genome sequencing and annotation.</title>
        <authorList>
            <consortium name="The Broad Institute Genomics Platform"/>
            <consortium name="The Broad Institute Genome Sequencing Center for Infectious Disease"/>
            <person name="Wu L."/>
            <person name="Ma J."/>
        </authorList>
    </citation>
    <scope>NUCLEOTIDE SEQUENCE [LARGE SCALE GENOMIC DNA]</scope>
    <source>
        <strain evidence="5">CCUG 61948</strain>
    </source>
</reference>
<protein>
    <submittedName>
        <fullName evidence="4">Gfo/Idh/MocA family protein</fullName>
    </submittedName>
</protein>
<dbReference type="InterPro" id="IPR043906">
    <property type="entry name" value="Gfo/Idh/MocA_OxRdtase_bact_C"/>
</dbReference>
<gene>
    <name evidence="4" type="ORF">ACFQZJ_14160</name>
</gene>
<feature type="chain" id="PRO_5046479259" evidence="1">
    <location>
        <begin position="27"/>
        <end position="483"/>
    </location>
</feature>
<evidence type="ECO:0000256" key="1">
    <source>
        <dbReference type="SAM" id="SignalP"/>
    </source>
</evidence>
<organism evidence="4 5">
    <name type="scientific">Maribacter chungangensis</name>
    <dbReference type="NCBI Taxonomy" id="1069117"/>
    <lineage>
        <taxon>Bacteria</taxon>
        <taxon>Pseudomonadati</taxon>
        <taxon>Bacteroidota</taxon>
        <taxon>Flavobacteriia</taxon>
        <taxon>Flavobacteriales</taxon>
        <taxon>Flavobacteriaceae</taxon>
        <taxon>Maribacter</taxon>
    </lineage>
</organism>
<comment type="caution">
    <text evidence="4">The sequence shown here is derived from an EMBL/GenBank/DDBJ whole genome shotgun (WGS) entry which is preliminary data.</text>
</comment>
<dbReference type="EMBL" id="JBHTHY010000012">
    <property type="protein sequence ID" value="MFD0798613.1"/>
    <property type="molecule type" value="Genomic_DNA"/>
</dbReference>
<dbReference type="InterPro" id="IPR050463">
    <property type="entry name" value="Gfo/Idh/MocA_oxidrdct_glycsds"/>
</dbReference>
<keyword evidence="5" id="KW-1185">Reference proteome</keyword>
<dbReference type="RefSeq" id="WP_379935450.1">
    <property type="nucleotide sequence ID" value="NZ_JBHTHY010000012.1"/>
</dbReference>
<sequence length="483" mass="53343">MKKREFLKKSALLASTTALMPSFLMACKEEKIAAKATPLTRLRTAHVGVGNMGAEDLRDISSHSKVDVVALCDVDSNNLAAAKKLHPNAKTYSDYRVMLKEMADGIDAVIVSTPDHTHAPVSMMAMELNKSVYCQKPLTHYVSEARDMKKLAEEKGLVTQMGIQVHSFYDYKLATLLIQSGIIGKVHTVRAWSPKNWGYDGPVPTGEDTVPDSLDWNLWLGTSAERPYKEGVYHPGNWRKLVDYGCGTLGDMGVHIFDTPYNALALDVPRTIKNECRAPNGFGFPEKNTVTYEFPGTQYTADSLKWIWSDGPGAPDMHEDLILPGATKVAETTTKEASVEEKMSLETKASGPGTLPEQGAMFIGDKGRLLLPHFMQLPTKIVDGEYVDISSEIAAIEKANNMGKPIRDYGSEGPKHYHQFVDACLGTDECTAPFSYSANLTETILLGVIANRFPNQTLNWDSKNAKFAEEEANKFLEGDYRDF</sequence>
<dbReference type="Gene3D" id="3.40.50.720">
    <property type="entry name" value="NAD(P)-binding Rossmann-like Domain"/>
    <property type="match status" value="1"/>
</dbReference>
<feature type="signal peptide" evidence="1">
    <location>
        <begin position="1"/>
        <end position="26"/>
    </location>
</feature>
<dbReference type="Gene3D" id="3.30.360.10">
    <property type="entry name" value="Dihydrodipicolinate Reductase, domain 2"/>
    <property type="match status" value="1"/>
</dbReference>
<dbReference type="PANTHER" id="PTHR43818">
    <property type="entry name" value="BCDNA.GH03377"/>
    <property type="match status" value="1"/>
</dbReference>
<dbReference type="SUPFAM" id="SSF51735">
    <property type="entry name" value="NAD(P)-binding Rossmann-fold domains"/>
    <property type="match status" value="1"/>
</dbReference>
<feature type="domain" description="Gfo/Idh/MocA-like oxidoreductase bacterial type C-terminal" evidence="3">
    <location>
        <begin position="190"/>
        <end position="274"/>
    </location>
</feature>
<accession>A0ABW3B756</accession>
<dbReference type="PROSITE" id="PS51257">
    <property type="entry name" value="PROKAR_LIPOPROTEIN"/>
    <property type="match status" value="1"/>
</dbReference>
<dbReference type="Pfam" id="PF19051">
    <property type="entry name" value="GFO_IDH_MocA_C2"/>
    <property type="match status" value="1"/>
</dbReference>
<dbReference type="SUPFAM" id="SSF55347">
    <property type="entry name" value="Glyceraldehyde-3-phosphate dehydrogenase-like, C-terminal domain"/>
    <property type="match status" value="1"/>
</dbReference>
<keyword evidence="1" id="KW-0732">Signal</keyword>
<dbReference type="PANTHER" id="PTHR43818:SF10">
    <property type="entry name" value="NADH-DEPENDENT DEHYDROGENASE-RELATED"/>
    <property type="match status" value="1"/>
</dbReference>
<dbReference type="Proteomes" id="UP001597012">
    <property type="component" value="Unassembled WGS sequence"/>
</dbReference>
<feature type="domain" description="Gfo/Idh/MocA-like oxidoreductase N-terminal" evidence="2">
    <location>
        <begin position="43"/>
        <end position="162"/>
    </location>
</feature>
<evidence type="ECO:0000313" key="4">
    <source>
        <dbReference type="EMBL" id="MFD0798613.1"/>
    </source>
</evidence>
<proteinExistence type="predicted"/>
<dbReference type="InterPro" id="IPR000683">
    <property type="entry name" value="Gfo/Idh/MocA-like_OxRdtase_N"/>
</dbReference>
<dbReference type="InterPro" id="IPR036291">
    <property type="entry name" value="NAD(P)-bd_dom_sf"/>
</dbReference>
<evidence type="ECO:0000259" key="2">
    <source>
        <dbReference type="Pfam" id="PF01408"/>
    </source>
</evidence>
<name>A0ABW3B756_9FLAO</name>
<dbReference type="Pfam" id="PF01408">
    <property type="entry name" value="GFO_IDH_MocA"/>
    <property type="match status" value="1"/>
</dbReference>
<evidence type="ECO:0000259" key="3">
    <source>
        <dbReference type="Pfam" id="PF19051"/>
    </source>
</evidence>
<evidence type="ECO:0000313" key="5">
    <source>
        <dbReference type="Proteomes" id="UP001597012"/>
    </source>
</evidence>